<comment type="caution">
    <text evidence="2">The sequence shown here is derived from an EMBL/GenBank/DDBJ whole genome shotgun (WGS) entry which is preliminary data.</text>
</comment>
<keyword evidence="3" id="KW-1185">Reference proteome</keyword>
<evidence type="ECO:0000313" key="2">
    <source>
        <dbReference type="EMBL" id="KAF8563680.1"/>
    </source>
</evidence>
<evidence type="ECO:0000256" key="1">
    <source>
        <dbReference type="SAM" id="MobiDB-lite"/>
    </source>
</evidence>
<feature type="compositionally biased region" description="Basic and acidic residues" evidence="1">
    <location>
        <begin position="831"/>
        <end position="842"/>
    </location>
</feature>
<proteinExistence type="predicted"/>
<dbReference type="AlphaFoldDB" id="A0A8T0D756"/>
<feature type="non-terminal residue" evidence="2">
    <location>
        <position position="1"/>
    </location>
</feature>
<feature type="compositionally biased region" description="Polar residues" evidence="1">
    <location>
        <begin position="25"/>
        <end position="40"/>
    </location>
</feature>
<name>A0A8T0D756_9TREM</name>
<protein>
    <submittedName>
        <fullName evidence="2">Uncharacterized protein</fullName>
    </submittedName>
</protein>
<feature type="region of interest" description="Disordered" evidence="1">
    <location>
        <begin position="22"/>
        <end position="43"/>
    </location>
</feature>
<accession>A0A8T0D756</accession>
<feature type="region of interest" description="Disordered" evidence="1">
    <location>
        <begin position="796"/>
        <end position="860"/>
    </location>
</feature>
<sequence>VTSQKTLEFNANKTVPNIRRLRNLTPRSQSPSPNGLNSKPSVDREVRYHVCRIPSDELRSGESASLVSGSPNTFLVLAQANVTDQQPSNSRQTEKEATVSAGDHMLVGSSKTSHSSLSGTNRYLDEASYSKTVYHVVRRNIEASRQRIGSGELGACKADSEERDQLREKASIAHDTMKVTASQHDDGKGDRVDRGFVAVSSTVTTEMQAKGASLTSHPSQIPTLKTHNFRTLNPSQESVIREQSTFPFLPNEDIVLVEGGSTPVSWRNFSTVSRNENHFGKQPVPTTTTTTTTGVLNQVLLSQPLSKQEEHISEECTETTNPTSCCKKSGCQCFMSSSYSESRTYQCDYCQSSMNVTSEAHTCADNVFDRSPWQQQKQLQRKYDSDERNPIPMQNKYYPKDHVCGTKCDSSFTVGVKQSTDGCPHSERKVDESTGRCSTCSESSSYETSCSRSVPCEPSHAACVACQTSYAKSKNHVGAMYDRRLPLSCSNMGANATNSLPKQREANNFISVKRSPHLAFSPLNQPTQADSDTTPSLVTGDHMRHKEGSACEQQFVSKPTLEETQRCEEEVEVKDLPTGDKHRLIEPTQGRLSIGKISEDQEWAETEQRLQQRLKRSPHLDTLFNLVGEKEKWNILQRWLLEQVAYSAKNNRVRPGPNGAIANQQYGEGKAYKGNSDAECSCSKCRNPRSVDNGEGGFSDNKSEDSRTNSSVLAGESGCCLGKCNPLPSNMLVDATRTKGRTITTTVGAKCGCPQQSPLAPGATYNQWDKNPAATDEQGFGKIRPLRSTSEEPRYILNGTRGESPGRTRIHKRTSRSVGRERIADSTAPEDAEKLGKSKEKPQMLSPTVDDEYRPTPTTCDKPVRKGVVINGNETACLVKRTLPRVPFPHDTYRPQVRPTTGLICKSTFPNQNMRPAWSNRAQKPSPAMPHTGILGKPEKRFSFNLRNPQATSRLMSTMGFALNSETTFEVQKVFEVSQYDDLVKSHLNAADRRIKAVGLKNGCEIKIIGPITSSEHPASRSKVSYQCQISAPTEDRIWKCINFLKETFPNSFLRSSWRA</sequence>
<dbReference type="EMBL" id="JTDF01011073">
    <property type="protein sequence ID" value="KAF8563680.1"/>
    <property type="molecule type" value="Genomic_DNA"/>
</dbReference>
<gene>
    <name evidence="2" type="ORF">P879_06419</name>
</gene>
<evidence type="ECO:0000313" key="3">
    <source>
        <dbReference type="Proteomes" id="UP000699462"/>
    </source>
</evidence>
<dbReference type="Proteomes" id="UP000699462">
    <property type="component" value="Unassembled WGS sequence"/>
</dbReference>
<dbReference type="OrthoDB" id="6288609at2759"/>
<feature type="region of interest" description="Disordered" evidence="1">
    <location>
        <begin position="691"/>
        <end position="710"/>
    </location>
</feature>
<organism evidence="2 3">
    <name type="scientific">Paragonimus westermani</name>
    <dbReference type="NCBI Taxonomy" id="34504"/>
    <lineage>
        <taxon>Eukaryota</taxon>
        <taxon>Metazoa</taxon>
        <taxon>Spiralia</taxon>
        <taxon>Lophotrochozoa</taxon>
        <taxon>Platyhelminthes</taxon>
        <taxon>Trematoda</taxon>
        <taxon>Digenea</taxon>
        <taxon>Plagiorchiida</taxon>
        <taxon>Troglotremata</taxon>
        <taxon>Troglotrematidae</taxon>
        <taxon>Paragonimus</taxon>
    </lineage>
</organism>
<reference evidence="2 3" key="1">
    <citation type="submission" date="2019-07" db="EMBL/GenBank/DDBJ databases">
        <title>Annotation for the trematode Paragonimus westermani.</title>
        <authorList>
            <person name="Choi Y.-J."/>
        </authorList>
    </citation>
    <scope>NUCLEOTIDE SEQUENCE [LARGE SCALE GENOMIC DNA]</scope>
    <source>
        <strain evidence="2">180907_Pwestermani</strain>
    </source>
</reference>